<dbReference type="AlphaFoldDB" id="A0A3D4V509"/>
<proteinExistence type="predicted"/>
<evidence type="ECO:0008006" key="3">
    <source>
        <dbReference type="Google" id="ProtNLM"/>
    </source>
</evidence>
<comment type="caution">
    <text evidence="1">The sequence shown here is derived from an EMBL/GenBank/DDBJ whole genome shotgun (WGS) entry which is preliminary data.</text>
</comment>
<evidence type="ECO:0000313" key="2">
    <source>
        <dbReference type="Proteomes" id="UP000264071"/>
    </source>
</evidence>
<reference evidence="1 2" key="1">
    <citation type="journal article" date="2018" name="Nat. Biotechnol.">
        <title>A standardized bacterial taxonomy based on genome phylogeny substantially revises the tree of life.</title>
        <authorList>
            <person name="Parks D.H."/>
            <person name="Chuvochina M."/>
            <person name="Waite D.W."/>
            <person name="Rinke C."/>
            <person name="Skarshewski A."/>
            <person name="Chaumeil P.A."/>
            <person name="Hugenholtz P."/>
        </authorList>
    </citation>
    <scope>NUCLEOTIDE SEQUENCE [LARGE SCALE GENOMIC DNA]</scope>
    <source>
        <strain evidence="1">UBA8844</strain>
    </source>
</reference>
<protein>
    <recommendedName>
        <fullName evidence="3">VWA domain-containing protein</fullName>
    </recommendedName>
</protein>
<gene>
    <name evidence="1" type="ORF">DGD08_03145</name>
</gene>
<organism evidence="1 2">
    <name type="scientific">Gemmatimonas aurantiaca</name>
    <dbReference type="NCBI Taxonomy" id="173480"/>
    <lineage>
        <taxon>Bacteria</taxon>
        <taxon>Pseudomonadati</taxon>
        <taxon>Gemmatimonadota</taxon>
        <taxon>Gemmatimonadia</taxon>
        <taxon>Gemmatimonadales</taxon>
        <taxon>Gemmatimonadaceae</taxon>
        <taxon>Gemmatimonas</taxon>
    </lineage>
</organism>
<accession>A0A3D4V509</accession>
<sequence length="632" mass="65129">MIRWIVAIALGLLAAWLAYGRGQAGVSPRTGRWGLAALRALAVTIVAALLVGAPSGRAKPLPALLAVDASASWRRAAGDESTAVRAWRTRLIDSVLPAVGADAPLVFIGDSLREGTRDDLSRWFPSDVASRARSAVDRAASMGRSLVLVTDGELDDADVLAESPAGSRVVTMNSGAPRRDVAVADLTAPSSATAADTVPVAATLVAGGVATPDGTLAVLLDGTEVASIPVPALAPFASTRVTTMVAMPRGSRIALLQSVVRVAADAEPRNDTLTVAIDVGDRPTAVFLSTAPDIDVREALTVLRGSLDVPTRAYLRVAPNVWRVEGSLAPISEAEVRDRASAAGMLVLHGDTSWLGARGTAVARALWIPAPPTAVARAGELTRTPEWYAASAPASPLMSALTALPFDSLPPITLAGPAVPTGATTSAAVLTARLGKRGDAVAAIAAREERGTRAVIISGSGYAGWSLRGGRPREAFTALWGAIFDWVSAGRGDVRAARPVAGLTRAGEPVLWRRGGADTLVAVAITRRGAAQAANTPADSLTLTFPSRSFDVTSIPLPAGVYDVRTAGGSSVLVVNAAREWVPRAPTVMAGNATRSASSSTAPRLVDAGWPFLLALLLLCGEWLGRRAAGQR</sequence>
<dbReference type="EMBL" id="DPIY01000004">
    <property type="protein sequence ID" value="HCT56190.1"/>
    <property type="molecule type" value="Genomic_DNA"/>
</dbReference>
<evidence type="ECO:0000313" key="1">
    <source>
        <dbReference type="EMBL" id="HCT56190.1"/>
    </source>
</evidence>
<name>A0A3D4V509_9BACT</name>
<dbReference type="Proteomes" id="UP000264071">
    <property type="component" value="Unassembled WGS sequence"/>
</dbReference>